<dbReference type="Gene3D" id="3.30.420.10">
    <property type="entry name" value="Ribonuclease H-like superfamily/Ribonuclease H"/>
    <property type="match status" value="1"/>
</dbReference>
<gene>
    <name evidence="2" type="ORF">MCOR_8098</name>
</gene>
<dbReference type="AlphaFoldDB" id="A0A6J8AJW7"/>
<protein>
    <recommendedName>
        <fullName evidence="1">Integrase catalytic domain-containing protein</fullName>
    </recommendedName>
</protein>
<dbReference type="Proteomes" id="UP000507470">
    <property type="component" value="Unassembled WGS sequence"/>
</dbReference>
<dbReference type="PANTHER" id="PTHR37984">
    <property type="entry name" value="PROTEIN CBG26694"/>
    <property type="match status" value="1"/>
</dbReference>
<dbReference type="EMBL" id="CACVKT020001498">
    <property type="protein sequence ID" value="CAC5368609.1"/>
    <property type="molecule type" value="Genomic_DNA"/>
</dbReference>
<dbReference type="GO" id="GO:0015074">
    <property type="term" value="P:DNA integration"/>
    <property type="evidence" value="ECO:0007669"/>
    <property type="project" value="InterPro"/>
</dbReference>
<dbReference type="Pfam" id="PF00665">
    <property type="entry name" value="rve"/>
    <property type="match status" value="1"/>
</dbReference>
<feature type="domain" description="Integrase catalytic" evidence="1">
    <location>
        <begin position="1"/>
        <end position="151"/>
    </location>
</feature>
<evidence type="ECO:0000259" key="1">
    <source>
        <dbReference type="PROSITE" id="PS50994"/>
    </source>
</evidence>
<dbReference type="InterPro" id="IPR050951">
    <property type="entry name" value="Retrovirus_Pol_polyprotein"/>
</dbReference>
<evidence type="ECO:0000313" key="3">
    <source>
        <dbReference type="Proteomes" id="UP000507470"/>
    </source>
</evidence>
<dbReference type="OrthoDB" id="6157986at2759"/>
<sequence>MLAADLPQTFARSQIFRYVLTVMDYFSKWPEAFPLKSKTASEVASKLRSTICRFGVMEEIVSDQGGEFNSKITKNFTQSYGIKHVTTSPYHPQSNGTVERFNQTLKNMLNKMIDKNGEDWDLYLEEALYHYRTSKHYSTQYSPFYVMFMRQPVLPNESQFKNTHCNHDEQDIEGAVNQMIKINDKISKDVVKNVNKSQQKQKESYDVRHKVENKLYLVRDKVLLFFFVNAL</sequence>
<dbReference type="InterPro" id="IPR012337">
    <property type="entry name" value="RNaseH-like_sf"/>
</dbReference>
<dbReference type="PANTHER" id="PTHR37984:SF5">
    <property type="entry name" value="PROTEIN NYNRIN-LIKE"/>
    <property type="match status" value="1"/>
</dbReference>
<dbReference type="FunFam" id="3.30.420.10:FF:000032">
    <property type="entry name" value="Retrovirus-related Pol polyprotein from transposon 297-like Protein"/>
    <property type="match status" value="1"/>
</dbReference>
<name>A0A6J8AJW7_MYTCO</name>
<accession>A0A6J8AJW7</accession>
<dbReference type="GO" id="GO:0003676">
    <property type="term" value="F:nucleic acid binding"/>
    <property type="evidence" value="ECO:0007669"/>
    <property type="project" value="InterPro"/>
</dbReference>
<evidence type="ECO:0000313" key="2">
    <source>
        <dbReference type="EMBL" id="CAC5368609.1"/>
    </source>
</evidence>
<organism evidence="2 3">
    <name type="scientific">Mytilus coruscus</name>
    <name type="common">Sea mussel</name>
    <dbReference type="NCBI Taxonomy" id="42192"/>
    <lineage>
        <taxon>Eukaryota</taxon>
        <taxon>Metazoa</taxon>
        <taxon>Spiralia</taxon>
        <taxon>Lophotrochozoa</taxon>
        <taxon>Mollusca</taxon>
        <taxon>Bivalvia</taxon>
        <taxon>Autobranchia</taxon>
        <taxon>Pteriomorphia</taxon>
        <taxon>Mytilida</taxon>
        <taxon>Mytiloidea</taxon>
        <taxon>Mytilidae</taxon>
        <taxon>Mytilinae</taxon>
        <taxon>Mytilus</taxon>
    </lineage>
</organism>
<dbReference type="InterPro" id="IPR001584">
    <property type="entry name" value="Integrase_cat-core"/>
</dbReference>
<keyword evidence="3" id="KW-1185">Reference proteome</keyword>
<dbReference type="SUPFAM" id="SSF53098">
    <property type="entry name" value="Ribonuclease H-like"/>
    <property type="match status" value="1"/>
</dbReference>
<dbReference type="InterPro" id="IPR036397">
    <property type="entry name" value="RNaseH_sf"/>
</dbReference>
<proteinExistence type="predicted"/>
<reference evidence="2 3" key="1">
    <citation type="submission" date="2020-06" db="EMBL/GenBank/DDBJ databases">
        <authorList>
            <person name="Li R."/>
            <person name="Bekaert M."/>
        </authorList>
    </citation>
    <scope>NUCLEOTIDE SEQUENCE [LARGE SCALE GENOMIC DNA]</scope>
    <source>
        <strain evidence="3">wild</strain>
    </source>
</reference>
<dbReference type="PROSITE" id="PS50994">
    <property type="entry name" value="INTEGRASE"/>
    <property type="match status" value="1"/>
</dbReference>